<feature type="transmembrane region" description="Helical" evidence="1">
    <location>
        <begin position="6"/>
        <end position="25"/>
    </location>
</feature>
<feature type="transmembrane region" description="Helical" evidence="1">
    <location>
        <begin position="103"/>
        <end position="124"/>
    </location>
</feature>
<dbReference type="GO" id="GO:0016787">
    <property type="term" value="F:hydrolase activity"/>
    <property type="evidence" value="ECO:0007669"/>
    <property type="project" value="InterPro"/>
</dbReference>
<sequence length="366" mass="40752">MKNGGMLMFLIVIILIIFAGCFYIAQRISSGLNINSIYIYIAFAFACILSIAAFFGARHYIPAGNIIVPAGYVCMGVFGIFITVFILNDIVNLAALIFKIKNFRFYSTLAAVTVSSVCAVWALINFAMILNVTEVEVAVANLPVESLKVVQLSDLHINNYTSQKTINKIFDKVESLKPDIIVITGDVIDADIFTDGRYIKYGFEKLKAPYGVYAVTGNHEYYTGVKTFTQMFASLGVKVLSNESVLAGNIINIAGINDTQWNGDEAIADSLENVNKRYPVIFLSHRPESFDKASKITKILQLSGHTHAGQIPPIEIIRRFFMKYNYGFYKENGSVMYITSGTRLWGPPMRLFNTSEIAVINLKKKK</sequence>
<evidence type="ECO:0000313" key="4">
    <source>
        <dbReference type="Proteomes" id="UP000035337"/>
    </source>
</evidence>
<dbReference type="SUPFAM" id="SSF56300">
    <property type="entry name" value="Metallo-dependent phosphatases"/>
    <property type="match status" value="1"/>
</dbReference>
<feature type="transmembrane region" description="Helical" evidence="1">
    <location>
        <begin position="69"/>
        <end position="91"/>
    </location>
</feature>
<feature type="domain" description="Calcineurin-like phosphoesterase" evidence="2">
    <location>
        <begin position="147"/>
        <end position="308"/>
    </location>
</feature>
<gene>
    <name evidence="3" type="ORF">Epro_0827</name>
</gene>
<dbReference type="InterPro" id="IPR051158">
    <property type="entry name" value="Metallophosphoesterase_sf"/>
</dbReference>
<dbReference type="PROSITE" id="PS51257">
    <property type="entry name" value="PROKAR_LIPOPROTEIN"/>
    <property type="match status" value="1"/>
</dbReference>
<dbReference type="PANTHER" id="PTHR31302:SF0">
    <property type="entry name" value="TRANSMEMBRANE PROTEIN WITH METALLOPHOSPHOESTERASE DOMAIN"/>
    <property type="match status" value="1"/>
</dbReference>
<evidence type="ECO:0000256" key="1">
    <source>
        <dbReference type="SAM" id="Phobius"/>
    </source>
</evidence>
<dbReference type="STRING" id="1408281.Epro_0827"/>
<keyword evidence="4" id="KW-1185">Reference proteome</keyword>
<dbReference type="PANTHER" id="PTHR31302">
    <property type="entry name" value="TRANSMEMBRANE PROTEIN WITH METALLOPHOSPHOESTERASE DOMAIN-RELATED"/>
    <property type="match status" value="1"/>
</dbReference>
<organism evidence="3 4">
    <name type="scientific">Endomicrobium proavitum</name>
    <dbReference type="NCBI Taxonomy" id="1408281"/>
    <lineage>
        <taxon>Bacteria</taxon>
        <taxon>Pseudomonadati</taxon>
        <taxon>Elusimicrobiota</taxon>
        <taxon>Endomicrobiia</taxon>
        <taxon>Endomicrobiales</taxon>
        <taxon>Endomicrobiaceae</taxon>
        <taxon>Endomicrobium</taxon>
    </lineage>
</organism>
<keyword evidence="1" id="KW-1133">Transmembrane helix</keyword>
<evidence type="ECO:0000313" key="3">
    <source>
        <dbReference type="EMBL" id="AKL98206.1"/>
    </source>
</evidence>
<dbReference type="InterPro" id="IPR004843">
    <property type="entry name" value="Calcineurin-like_PHP"/>
</dbReference>
<dbReference type="OrthoDB" id="9780884at2"/>
<dbReference type="CDD" id="cd07385">
    <property type="entry name" value="MPP_YkuE_C"/>
    <property type="match status" value="1"/>
</dbReference>
<accession>A0A0G3WHS2</accession>
<evidence type="ECO:0000259" key="2">
    <source>
        <dbReference type="Pfam" id="PF00149"/>
    </source>
</evidence>
<proteinExistence type="predicted"/>
<dbReference type="KEGG" id="epo:Epro_0827"/>
<dbReference type="RefSeq" id="WP_052570742.1">
    <property type="nucleotide sequence ID" value="NZ_CP009498.1"/>
</dbReference>
<reference evidence="3 4" key="1">
    <citation type="submission" date="2014-09" db="EMBL/GenBank/DDBJ databases">
        <title>Complete genome sequence of Endomicrobium proavitum.</title>
        <authorList>
            <person name="Zheng H."/>
        </authorList>
    </citation>
    <scope>NUCLEOTIDE SEQUENCE [LARGE SCALE GENOMIC DNA]</scope>
    <source>
        <strain evidence="3 4">Rsa215</strain>
    </source>
</reference>
<dbReference type="AlphaFoldDB" id="A0A0G3WHS2"/>
<dbReference type="Pfam" id="PF00149">
    <property type="entry name" value="Metallophos"/>
    <property type="match status" value="1"/>
</dbReference>
<keyword evidence="1" id="KW-0472">Membrane</keyword>
<feature type="transmembrane region" description="Helical" evidence="1">
    <location>
        <begin position="37"/>
        <end position="57"/>
    </location>
</feature>
<keyword evidence="1" id="KW-0812">Transmembrane</keyword>
<dbReference type="InterPro" id="IPR029052">
    <property type="entry name" value="Metallo-depent_PP-like"/>
</dbReference>
<dbReference type="EMBL" id="CP009498">
    <property type="protein sequence ID" value="AKL98206.1"/>
    <property type="molecule type" value="Genomic_DNA"/>
</dbReference>
<protein>
    <submittedName>
        <fullName evidence="3">Putative metallophosphoesterase</fullName>
    </submittedName>
</protein>
<name>A0A0G3WHS2_9BACT</name>
<dbReference type="Proteomes" id="UP000035337">
    <property type="component" value="Chromosome"/>
</dbReference>
<dbReference type="Gene3D" id="3.60.21.10">
    <property type="match status" value="1"/>
</dbReference>